<dbReference type="Gene3D" id="1.25.40.20">
    <property type="entry name" value="Ankyrin repeat-containing domain"/>
    <property type="match status" value="1"/>
</dbReference>
<dbReference type="Proteomes" id="UP000677803">
    <property type="component" value="Unassembled WGS sequence"/>
</dbReference>
<feature type="repeat" description="ANK" evidence="2">
    <location>
        <begin position="252"/>
        <end position="284"/>
    </location>
</feature>
<feature type="region of interest" description="Disordered" evidence="3">
    <location>
        <begin position="1"/>
        <end position="44"/>
    </location>
</feature>
<keyword evidence="5" id="KW-1185">Reference proteome</keyword>
<dbReference type="SUPFAM" id="SSF48403">
    <property type="entry name" value="Ankyrin repeat"/>
    <property type="match status" value="1"/>
</dbReference>
<dbReference type="AlphaFoldDB" id="A0A8S4ABI9"/>
<name>A0A8S4ABI9_9TELE</name>
<evidence type="ECO:0000256" key="1">
    <source>
        <dbReference type="ARBA" id="ARBA00023121"/>
    </source>
</evidence>
<dbReference type="GO" id="GO:0000062">
    <property type="term" value="F:fatty-acyl-CoA binding"/>
    <property type="evidence" value="ECO:0007669"/>
    <property type="project" value="TreeGrafter"/>
</dbReference>
<dbReference type="PANTHER" id="PTHR24119">
    <property type="entry name" value="ACYL-COA-BINDING DOMAIN-CONTAINING PROTEIN 6"/>
    <property type="match status" value="1"/>
</dbReference>
<dbReference type="InterPro" id="IPR002110">
    <property type="entry name" value="Ankyrin_rpt"/>
</dbReference>
<proteinExistence type="predicted"/>
<dbReference type="OrthoDB" id="10254927at2759"/>
<feature type="compositionally biased region" description="Basic and acidic residues" evidence="3">
    <location>
        <begin position="332"/>
        <end position="350"/>
    </location>
</feature>
<sequence>MRTRRAQQSRQEQETSQNQDPLVISVSNDARWESGQQEAANPELFERSLFRVSATELRHRESRDPGPAESAMRDCGGRADEGTEARAGTGTGGMVETGHGGEELGNEGLWGGSEAPGWLASAPRSGGCEVQGSHASALQRRGCGAWLWEGLSDCVGVVKASVHPHSTPYCPQCQQVIRDAQIELEVGWCRCAPPGCGYIHHTPLPQHGKTCQSFNDIEEDKNIFDYCRENNIDHISKAINSQKVDVNTKDEEGRALLHWACDRGHKELVSVLLQHKADINSQVPIATGSSLNRHEYLKTRSALLVLQLMVSEVLPLRVRETHNNRITLSRAQPERADGKGKRGGTERGRG</sequence>
<evidence type="ECO:0000313" key="5">
    <source>
        <dbReference type="Proteomes" id="UP000677803"/>
    </source>
</evidence>
<keyword evidence="2" id="KW-0040">ANK repeat</keyword>
<organism evidence="4 5">
    <name type="scientific">Menidia menidia</name>
    <name type="common">Atlantic silverside</name>
    <dbReference type="NCBI Taxonomy" id="238744"/>
    <lineage>
        <taxon>Eukaryota</taxon>
        <taxon>Metazoa</taxon>
        <taxon>Chordata</taxon>
        <taxon>Craniata</taxon>
        <taxon>Vertebrata</taxon>
        <taxon>Euteleostomi</taxon>
        <taxon>Actinopterygii</taxon>
        <taxon>Neopterygii</taxon>
        <taxon>Teleostei</taxon>
        <taxon>Neoteleostei</taxon>
        <taxon>Acanthomorphata</taxon>
        <taxon>Ovalentaria</taxon>
        <taxon>Atherinomorphae</taxon>
        <taxon>Atheriniformes</taxon>
        <taxon>Atherinopsidae</taxon>
        <taxon>Menidiinae</taxon>
        <taxon>Menidia</taxon>
    </lineage>
</organism>
<dbReference type="InterPro" id="IPR036770">
    <property type="entry name" value="Ankyrin_rpt-contain_sf"/>
</dbReference>
<evidence type="ECO:0000256" key="3">
    <source>
        <dbReference type="SAM" id="MobiDB-lite"/>
    </source>
</evidence>
<gene>
    <name evidence="4" type="ORF">MMEN_LOCUS926</name>
</gene>
<dbReference type="SMART" id="SM00248">
    <property type="entry name" value="ANK"/>
    <property type="match status" value="1"/>
</dbReference>
<dbReference type="Pfam" id="PF12796">
    <property type="entry name" value="Ank_2"/>
    <property type="match status" value="1"/>
</dbReference>
<evidence type="ECO:0000256" key="2">
    <source>
        <dbReference type="PROSITE-ProRule" id="PRU00023"/>
    </source>
</evidence>
<accession>A0A8S4ABI9</accession>
<feature type="region of interest" description="Disordered" evidence="3">
    <location>
        <begin position="325"/>
        <end position="350"/>
    </location>
</feature>
<dbReference type="PANTHER" id="PTHR24119:SF0">
    <property type="entry name" value="ACYL-COA-BINDING DOMAIN-CONTAINING PROTEIN 6"/>
    <property type="match status" value="1"/>
</dbReference>
<comment type="caution">
    <text evidence="4">The sequence shown here is derived from an EMBL/GenBank/DDBJ whole genome shotgun (WGS) entry which is preliminary data.</text>
</comment>
<dbReference type="PROSITE" id="PS50088">
    <property type="entry name" value="ANK_REPEAT"/>
    <property type="match status" value="1"/>
</dbReference>
<keyword evidence="1" id="KW-0446">Lipid-binding</keyword>
<feature type="compositionally biased region" description="Basic and acidic residues" evidence="3">
    <location>
        <begin position="56"/>
        <end position="84"/>
    </location>
</feature>
<dbReference type="EMBL" id="CAJRST010000002">
    <property type="protein sequence ID" value="CAG5861072.1"/>
    <property type="molecule type" value="Genomic_DNA"/>
</dbReference>
<dbReference type="PROSITE" id="PS50297">
    <property type="entry name" value="ANK_REP_REGION"/>
    <property type="match status" value="1"/>
</dbReference>
<reference evidence="4" key="1">
    <citation type="submission" date="2021-05" db="EMBL/GenBank/DDBJ databases">
        <authorList>
            <person name="Tigano A."/>
        </authorList>
    </citation>
    <scope>NUCLEOTIDE SEQUENCE</scope>
</reference>
<feature type="compositionally biased region" description="Polar residues" evidence="3">
    <location>
        <begin position="8"/>
        <end position="39"/>
    </location>
</feature>
<evidence type="ECO:0000313" key="4">
    <source>
        <dbReference type="EMBL" id="CAG5861072.1"/>
    </source>
</evidence>
<feature type="region of interest" description="Disordered" evidence="3">
    <location>
        <begin position="56"/>
        <end position="96"/>
    </location>
</feature>
<protein>
    <submittedName>
        <fullName evidence="4">(Atlantic silverside) hypothetical protein</fullName>
    </submittedName>
</protein>